<sequence length="207" mass="23321">MVDYLLPSDDQTNTRHRWSPIIVKHYGIIHLVVNQSTFADQQESLIVGSSLQATQLTGEKPDNRLTGKKPDEQLTRKKLAIRAATMLRAILHHRSDSFPSLSSLPFLSPLCRHANLPSCRHELRRGYRGFAVTIYLHQLQQGVVLPRSFDRGPCIRDPLLDFLFCPILSQSRASAFAGLQSSDHDLVPLILPLGQRSGNQRFSFARS</sequence>
<reference evidence="1" key="1">
    <citation type="submission" date="2023-07" db="EMBL/GenBank/DDBJ databases">
        <title>draft genome sequence of fig (Ficus carica).</title>
        <authorList>
            <person name="Takahashi T."/>
            <person name="Nishimura K."/>
        </authorList>
    </citation>
    <scope>NUCLEOTIDE SEQUENCE</scope>
</reference>
<name>A0AA88A5B3_FICCA</name>
<accession>A0AA88A5B3</accession>
<evidence type="ECO:0000313" key="1">
    <source>
        <dbReference type="EMBL" id="GMN46054.1"/>
    </source>
</evidence>
<gene>
    <name evidence="1" type="ORF">TIFTF001_015237</name>
</gene>
<proteinExistence type="predicted"/>
<dbReference type="EMBL" id="BTGU01000022">
    <property type="protein sequence ID" value="GMN46054.1"/>
    <property type="molecule type" value="Genomic_DNA"/>
</dbReference>
<evidence type="ECO:0000313" key="2">
    <source>
        <dbReference type="Proteomes" id="UP001187192"/>
    </source>
</evidence>
<protein>
    <submittedName>
        <fullName evidence="1">Uncharacterized protein</fullName>
    </submittedName>
</protein>
<dbReference type="AlphaFoldDB" id="A0AA88A5B3"/>
<organism evidence="1 2">
    <name type="scientific">Ficus carica</name>
    <name type="common">Common fig</name>
    <dbReference type="NCBI Taxonomy" id="3494"/>
    <lineage>
        <taxon>Eukaryota</taxon>
        <taxon>Viridiplantae</taxon>
        <taxon>Streptophyta</taxon>
        <taxon>Embryophyta</taxon>
        <taxon>Tracheophyta</taxon>
        <taxon>Spermatophyta</taxon>
        <taxon>Magnoliopsida</taxon>
        <taxon>eudicotyledons</taxon>
        <taxon>Gunneridae</taxon>
        <taxon>Pentapetalae</taxon>
        <taxon>rosids</taxon>
        <taxon>fabids</taxon>
        <taxon>Rosales</taxon>
        <taxon>Moraceae</taxon>
        <taxon>Ficeae</taxon>
        <taxon>Ficus</taxon>
    </lineage>
</organism>
<dbReference type="Proteomes" id="UP001187192">
    <property type="component" value="Unassembled WGS sequence"/>
</dbReference>
<comment type="caution">
    <text evidence="1">The sequence shown here is derived from an EMBL/GenBank/DDBJ whole genome shotgun (WGS) entry which is preliminary data.</text>
</comment>
<keyword evidence="2" id="KW-1185">Reference proteome</keyword>